<dbReference type="Proteomes" id="UP000261340">
    <property type="component" value="Unplaced"/>
</dbReference>
<name>A0A3Q0SQL5_AMPCI</name>
<reference evidence="3" key="1">
    <citation type="submission" date="2025-08" db="UniProtKB">
        <authorList>
            <consortium name="Ensembl"/>
        </authorList>
    </citation>
    <scope>IDENTIFICATION</scope>
</reference>
<dbReference type="PANTHER" id="PTHR14096:SF57">
    <property type="entry name" value="APOLIPOPROTEIN L4"/>
    <property type="match status" value="1"/>
</dbReference>
<keyword evidence="2" id="KW-1133">Transmembrane helix</keyword>
<dbReference type="GeneTree" id="ENSGT01030000234599"/>
<proteinExistence type="inferred from homology"/>
<keyword evidence="2" id="KW-0472">Membrane</keyword>
<dbReference type="PANTHER" id="PTHR14096">
    <property type="entry name" value="APOLIPOPROTEIN L"/>
    <property type="match status" value="1"/>
</dbReference>
<feature type="transmembrane region" description="Helical" evidence="2">
    <location>
        <begin position="173"/>
        <end position="195"/>
    </location>
</feature>
<dbReference type="Ensembl" id="ENSACIT00000025720.1">
    <property type="protein sequence ID" value="ENSACIP00000025067.1"/>
    <property type="gene ID" value="ENSACIG00000019424.1"/>
</dbReference>
<dbReference type="GO" id="GO:0008289">
    <property type="term" value="F:lipid binding"/>
    <property type="evidence" value="ECO:0007669"/>
    <property type="project" value="InterPro"/>
</dbReference>
<dbReference type="GO" id="GO:0005576">
    <property type="term" value="C:extracellular region"/>
    <property type="evidence" value="ECO:0007669"/>
    <property type="project" value="InterPro"/>
</dbReference>
<comment type="similarity">
    <text evidence="1">Belongs to the apolipoprotein L family.</text>
</comment>
<feature type="transmembrane region" description="Helical" evidence="2">
    <location>
        <begin position="304"/>
        <end position="322"/>
    </location>
</feature>
<reference evidence="3" key="2">
    <citation type="submission" date="2025-09" db="UniProtKB">
        <authorList>
            <consortium name="Ensembl"/>
        </authorList>
    </citation>
    <scope>IDENTIFICATION</scope>
</reference>
<keyword evidence="4" id="KW-1185">Reference proteome</keyword>
<dbReference type="AlphaFoldDB" id="A0A3Q0SQL5"/>
<evidence type="ECO:0000256" key="2">
    <source>
        <dbReference type="SAM" id="Phobius"/>
    </source>
</evidence>
<dbReference type="STRING" id="61819.ENSACIP00000025067"/>
<dbReference type="Pfam" id="PF05461">
    <property type="entry name" value="ApoL"/>
    <property type="match status" value="2"/>
</dbReference>
<dbReference type="GO" id="GO:0006869">
    <property type="term" value="P:lipid transport"/>
    <property type="evidence" value="ECO:0007669"/>
    <property type="project" value="InterPro"/>
</dbReference>
<accession>A0A3Q0SQL5</accession>
<keyword evidence="2" id="KW-0812">Transmembrane</keyword>
<protein>
    <submittedName>
        <fullName evidence="3">Apolipoprotein L</fullName>
    </submittedName>
</protein>
<evidence type="ECO:0000313" key="4">
    <source>
        <dbReference type="Proteomes" id="UP000261340"/>
    </source>
</evidence>
<evidence type="ECO:0000256" key="1">
    <source>
        <dbReference type="ARBA" id="ARBA00010090"/>
    </source>
</evidence>
<dbReference type="GO" id="GO:0016020">
    <property type="term" value="C:membrane"/>
    <property type="evidence" value="ECO:0007669"/>
    <property type="project" value="TreeGrafter"/>
</dbReference>
<sequence length="372" mass="40666">IVLSYREKLQESLCHYTKDIKQVIKFCEEFPKWKHAREEEIKNMMDIKDEADKISQSEKKGKASNWFRRRKLPKMTTDSRYEELEKELDKALTETPEGLKSLSCFLGAVEKLNEMLHFPEEINLLLLELKGEAKTLDIHKPFEVPKLENVEAMKHQLERYIDNMDKGAKISSVAGSSVGAVGGVLSIVGLALVPFTAGVSLALTMTGVGLGITSAVNSAVTTGTEIGVNDVQELQDSGKIAAKVGAIGKGIDSFVDAASAARAAGRLLEGGKGLRNASRVASDIPDIGQAVVKAPLAFSKTMRGLFIAGNVLFIGMDIFFICKDSMSLAKGNKTEVSQFIRARAALLQGSEIAFIPHISQLTQRLQYNKSQY</sequence>
<dbReference type="GO" id="GO:0042157">
    <property type="term" value="P:lipoprotein metabolic process"/>
    <property type="evidence" value="ECO:0007669"/>
    <property type="project" value="InterPro"/>
</dbReference>
<evidence type="ECO:0000313" key="3">
    <source>
        <dbReference type="Ensembl" id="ENSACIP00000025067.1"/>
    </source>
</evidence>
<dbReference type="InterPro" id="IPR008405">
    <property type="entry name" value="ApoL"/>
</dbReference>
<organism evidence="3 4">
    <name type="scientific">Amphilophus citrinellus</name>
    <name type="common">Midas cichlid</name>
    <name type="synonym">Cichlasoma citrinellum</name>
    <dbReference type="NCBI Taxonomy" id="61819"/>
    <lineage>
        <taxon>Eukaryota</taxon>
        <taxon>Metazoa</taxon>
        <taxon>Chordata</taxon>
        <taxon>Craniata</taxon>
        <taxon>Vertebrata</taxon>
        <taxon>Euteleostomi</taxon>
        <taxon>Actinopterygii</taxon>
        <taxon>Neopterygii</taxon>
        <taxon>Teleostei</taxon>
        <taxon>Neoteleostei</taxon>
        <taxon>Acanthomorphata</taxon>
        <taxon>Ovalentaria</taxon>
        <taxon>Cichlomorphae</taxon>
        <taxon>Cichliformes</taxon>
        <taxon>Cichlidae</taxon>
        <taxon>New World cichlids</taxon>
        <taxon>Cichlasomatinae</taxon>
        <taxon>Heroini</taxon>
        <taxon>Amphilophus</taxon>
    </lineage>
</organism>
<dbReference type="OMA" id="WKHAREE"/>